<evidence type="ECO:0008006" key="3">
    <source>
        <dbReference type="Google" id="ProtNLM"/>
    </source>
</evidence>
<dbReference type="SUPFAM" id="SSF49785">
    <property type="entry name" value="Galactose-binding domain-like"/>
    <property type="match status" value="1"/>
</dbReference>
<dbReference type="Proteomes" id="UP000310016">
    <property type="component" value="Unassembled WGS sequence"/>
</dbReference>
<dbReference type="Gene3D" id="2.60.120.260">
    <property type="entry name" value="Galactose-binding domain-like"/>
    <property type="match status" value="1"/>
</dbReference>
<name>A0A4U0P3A1_9NEIS</name>
<dbReference type="EMBL" id="SUMF01000075">
    <property type="protein sequence ID" value="TJZ61733.1"/>
    <property type="molecule type" value="Genomic_DNA"/>
</dbReference>
<dbReference type="InterPro" id="IPR008979">
    <property type="entry name" value="Galactose-bd-like_sf"/>
</dbReference>
<comment type="caution">
    <text evidence="1">The sequence shown here is derived from an EMBL/GenBank/DDBJ whole genome shotgun (WGS) entry which is preliminary data.</text>
</comment>
<sequence>MAARRPLVLVNGRRQQLPAGDRLPGAAVDLTGMVTADAGLVVPTDSVRDGMGKLQAQLQARSGRNLIVDGRYDLWYEGTSWSTSGYGGATMLRLAFFTASATVSRQAFAIGEIPVASAAFYPRTVFVGGSGGASHVILSHRLENVLSVAGRTVTISFYARSPQALKIALELQQLFGIGGSASEFMPIAAIPLTTDWQRYVFTAQFPSAAGKAVGPGDSWNVTLWLSSGPDFAARSSYIGVQSGTIDVACMQMEFGSVATVFDESLNYQDACTAVGWYYQNYSGYWVLSSQPYTANINTHEVPRMREPVSVIQAPNSGTGASWLVAVRSGLTTLRQSGVHSVDSAGTLILDSRL</sequence>
<dbReference type="RefSeq" id="WP_136775187.1">
    <property type="nucleotide sequence ID" value="NZ_CP156074.1"/>
</dbReference>
<dbReference type="OrthoDB" id="9810174at2"/>
<protein>
    <recommendedName>
        <fullName evidence="3">CBM-cenC domain-containing protein</fullName>
    </recommendedName>
</protein>
<accession>A0A4U0P3A1</accession>
<reference evidence="1 2" key="1">
    <citation type="submission" date="2019-04" db="EMBL/GenBank/DDBJ databases">
        <title>Chitiniphilus eburnea sp. nov., a novel chitinolytic bacterium isolated from aquaculture sludge.</title>
        <authorList>
            <person name="Sheng M."/>
        </authorList>
    </citation>
    <scope>NUCLEOTIDE SEQUENCE [LARGE SCALE GENOMIC DNA]</scope>
    <source>
        <strain evidence="1 2">HX-2-15</strain>
    </source>
</reference>
<evidence type="ECO:0000313" key="1">
    <source>
        <dbReference type="EMBL" id="TJZ61733.1"/>
    </source>
</evidence>
<organism evidence="1 2">
    <name type="scientific">Chitiniphilus eburneus</name>
    <dbReference type="NCBI Taxonomy" id="2571148"/>
    <lineage>
        <taxon>Bacteria</taxon>
        <taxon>Pseudomonadati</taxon>
        <taxon>Pseudomonadota</taxon>
        <taxon>Betaproteobacteria</taxon>
        <taxon>Neisseriales</taxon>
        <taxon>Chitinibacteraceae</taxon>
        <taxon>Chitiniphilus</taxon>
    </lineage>
</organism>
<keyword evidence="2" id="KW-1185">Reference proteome</keyword>
<dbReference type="AlphaFoldDB" id="A0A4U0P3A1"/>
<gene>
    <name evidence="1" type="ORF">FAZ21_19995</name>
</gene>
<proteinExistence type="predicted"/>
<evidence type="ECO:0000313" key="2">
    <source>
        <dbReference type="Proteomes" id="UP000310016"/>
    </source>
</evidence>